<dbReference type="Proteomes" id="UP000030780">
    <property type="component" value="Unassembled WGS sequence"/>
</dbReference>
<organism evidence="1 2">
    <name type="scientific">Entamoeba histolytica HM-3:IMSS</name>
    <dbReference type="NCBI Taxonomy" id="885315"/>
    <lineage>
        <taxon>Eukaryota</taxon>
        <taxon>Amoebozoa</taxon>
        <taxon>Evosea</taxon>
        <taxon>Archamoebae</taxon>
        <taxon>Mastigamoebida</taxon>
        <taxon>Entamoebidae</taxon>
        <taxon>Entamoeba</taxon>
    </lineage>
</organism>
<evidence type="ECO:0000313" key="2">
    <source>
        <dbReference type="Proteomes" id="UP000030780"/>
    </source>
</evidence>
<reference evidence="1 2" key="1">
    <citation type="submission" date="2013-01" db="EMBL/GenBank/DDBJ databases">
        <authorList>
            <person name="Inman J."/>
            <person name="Zafar N."/>
            <person name="Lorenzi H."/>
            <person name="Caler E."/>
        </authorList>
    </citation>
    <scope>NUCLEOTIDE SEQUENCE [LARGE SCALE GENOMIC DNA]</scope>
    <source>
        <strain evidence="1 2">HM-3:IMSS</strain>
    </source>
</reference>
<protein>
    <submittedName>
        <fullName evidence="1">Uncharacterized protein</fullName>
    </submittedName>
</protein>
<gene>
    <name evidence="1" type="ORF">KM1_223440</name>
</gene>
<dbReference type="AlphaFoldDB" id="M7WB68"/>
<accession>M7WB68</accession>
<proteinExistence type="predicted"/>
<dbReference type="EMBL" id="KB637149">
    <property type="protein sequence ID" value="EMS17582.1"/>
    <property type="molecule type" value="Genomic_DNA"/>
</dbReference>
<sequence>MSEVEQHLFDDIETVVYKGPVDDDYQGNEIIH</sequence>
<evidence type="ECO:0000313" key="1">
    <source>
        <dbReference type="EMBL" id="EMS17582.1"/>
    </source>
</evidence>
<name>M7WB68_ENTHI</name>
<feature type="non-terminal residue" evidence="1">
    <location>
        <position position="32"/>
    </location>
</feature>
<dbReference type="VEuPathDB" id="AmoebaDB:KM1_223440"/>